<protein>
    <submittedName>
        <fullName evidence="2">Sulfatase</fullName>
    </submittedName>
</protein>
<evidence type="ECO:0000313" key="2">
    <source>
        <dbReference type="EMBL" id="GAK57395.1"/>
    </source>
</evidence>
<dbReference type="Gene3D" id="2.60.120.260">
    <property type="entry name" value="Galactose-binding domain-like"/>
    <property type="match status" value="2"/>
</dbReference>
<evidence type="ECO:0000313" key="3">
    <source>
        <dbReference type="Proteomes" id="UP000030661"/>
    </source>
</evidence>
<dbReference type="InterPro" id="IPR017850">
    <property type="entry name" value="Alkaline_phosphatase_core_sf"/>
</dbReference>
<dbReference type="PANTHER" id="PTHR43751:SF3">
    <property type="entry name" value="SULFATASE N-TERMINAL DOMAIN-CONTAINING PROTEIN"/>
    <property type="match status" value="1"/>
</dbReference>
<dbReference type="PANTHER" id="PTHR43751">
    <property type="entry name" value="SULFATASE"/>
    <property type="match status" value="1"/>
</dbReference>
<dbReference type="PROSITE" id="PS51257">
    <property type="entry name" value="PROKAR_LIPOPROTEIN"/>
    <property type="match status" value="1"/>
</dbReference>
<evidence type="ECO:0000259" key="1">
    <source>
        <dbReference type="Pfam" id="PF00884"/>
    </source>
</evidence>
<sequence length="907" mass="104367">MKHYMALVLICIGMFALVGCNGQPEKNDEQGNRQENNALAEISDFVEQHGLTENIDLLETFYIHQQKETSILRFRIDANPDSYLLHGWTMPESRFTWAVGDRSRVLFYRYDIEHDVEVEITCRSIASIENLSQITGVFVNDNSIGTFTPNHENFQHFTLTIPAQALRSGENIIEFRFTYTTKPSDIHPNSADSRHLAAAFQKISFQSKQQNVYAHEATQTIDFRQEAHPETFLLSGWQAPEKDRTWAMSRNSQVRFYTYPPPKNLSLKVVCVAIPSETHEKQIVRVHLNNTPIGTFTVNTNDFKEYTLKLPAQFLRFGENFLEFAFAYTSKVYRVIPDSKDNRNLSVAFRQIMFKNNSPTDTDNLTDGKVIIQRADSTISAIQSLPHLFELELDYVSMKGAAPRVRLLRDQQEAIEIELPPNEQTYRQSFQLDQPAMYKIQLITEGDSESYTRWKRVTAHVSSQNTGFQKAETRSFVRSSKPDILVYVVDTLRADHVGCYGYERNTTPNIDRFAQESAIFTNAYAADSWTKASAATIVSGLLPKHHETVTKKDKLPDRIVTLAEMLKENGYYTIGFTANGNFGNVFGFSQGFDEFRRFVDRQPVTLSIMSDVLNKSIIPFLQEYATVKDRKPLFLMIWTMDPHDPYTPDESVKNLFDIDQYEPINTYDEKFLWKIQAGILQPTSSQIEYIKTRYDQEVYFNDRTFGELLDTMKSVGLYDNAFILFTADHGEEFWDHGGVGHGRTLYNDQVKIPFIIKATQIPAGSYSRLVQHIDVYPTILDIIGGEEPYPLDGISLLHTPNPERTLFLEEDFDSNVLTASVNPEKKIIFNRQFHRPGVAEPVPAFEVFNFNDIDEQNNLGLNTLNDEFRFHELFFFINKENTLNFEHTEAEIPPELDEQLRDLGYVK</sequence>
<dbReference type="Proteomes" id="UP000030661">
    <property type="component" value="Unassembled WGS sequence"/>
</dbReference>
<dbReference type="SUPFAM" id="SSF53649">
    <property type="entry name" value="Alkaline phosphatase-like"/>
    <property type="match status" value="1"/>
</dbReference>
<feature type="domain" description="Sulfatase N-terminal" evidence="1">
    <location>
        <begin position="482"/>
        <end position="784"/>
    </location>
</feature>
<reference evidence="2 3" key="1">
    <citation type="journal article" date="2015" name="PeerJ">
        <title>First genomic representation of candidate bacterial phylum KSB3 points to enhanced environmental sensing as a trigger of wastewater bulking.</title>
        <authorList>
            <person name="Sekiguchi Y."/>
            <person name="Ohashi A."/>
            <person name="Parks D.H."/>
            <person name="Yamauchi T."/>
            <person name="Tyson G.W."/>
            <person name="Hugenholtz P."/>
        </authorList>
    </citation>
    <scope>NUCLEOTIDE SEQUENCE [LARGE SCALE GENOMIC DNA]</scope>
</reference>
<keyword evidence="3" id="KW-1185">Reference proteome</keyword>
<dbReference type="eggNOG" id="COG3119">
    <property type="taxonomic scope" value="Bacteria"/>
</dbReference>
<dbReference type="CDD" id="cd16148">
    <property type="entry name" value="sulfatase_like"/>
    <property type="match status" value="1"/>
</dbReference>
<dbReference type="InterPro" id="IPR052701">
    <property type="entry name" value="GAG_Ulvan_Degrading_Sulfatases"/>
</dbReference>
<dbReference type="AlphaFoldDB" id="A0A081BYJ0"/>
<dbReference type="STRING" id="1499967.U27_04362"/>
<gene>
    <name evidence="2" type="ORF">U27_04362</name>
</gene>
<organism evidence="2 3">
    <name type="scientific">Vecturithrix granuli</name>
    <dbReference type="NCBI Taxonomy" id="1499967"/>
    <lineage>
        <taxon>Bacteria</taxon>
        <taxon>Candidatus Moduliflexota</taxon>
        <taxon>Candidatus Vecturitrichia</taxon>
        <taxon>Candidatus Vecturitrichales</taxon>
        <taxon>Candidatus Vecturitrichaceae</taxon>
        <taxon>Candidatus Vecturithrix</taxon>
    </lineage>
</organism>
<dbReference type="InterPro" id="IPR000917">
    <property type="entry name" value="Sulfatase_N"/>
</dbReference>
<dbReference type="EMBL" id="DF820466">
    <property type="protein sequence ID" value="GAK57395.1"/>
    <property type="molecule type" value="Genomic_DNA"/>
</dbReference>
<accession>A0A081BYJ0</accession>
<name>A0A081BYJ0_VECG1</name>
<dbReference type="Pfam" id="PF00884">
    <property type="entry name" value="Sulfatase"/>
    <property type="match status" value="1"/>
</dbReference>
<dbReference type="HOGENOM" id="CLU_319969_0_0_0"/>
<dbReference type="Gene3D" id="3.40.720.10">
    <property type="entry name" value="Alkaline Phosphatase, subunit A"/>
    <property type="match status" value="1"/>
</dbReference>
<proteinExistence type="predicted"/>